<organism evidence="1">
    <name type="scientific">marine sediment metagenome</name>
    <dbReference type="NCBI Taxonomy" id="412755"/>
    <lineage>
        <taxon>unclassified sequences</taxon>
        <taxon>metagenomes</taxon>
        <taxon>ecological metagenomes</taxon>
    </lineage>
</organism>
<proteinExistence type="predicted"/>
<gene>
    <name evidence="1" type="ORF">LCGC14_2265730</name>
</gene>
<dbReference type="EMBL" id="LAZR01031211">
    <property type="protein sequence ID" value="KKL54404.1"/>
    <property type="molecule type" value="Genomic_DNA"/>
</dbReference>
<dbReference type="AlphaFoldDB" id="A0A0F9CYM5"/>
<accession>A0A0F9CYM5</accession>
<sequence length="35" mass="4101">MKELLEQFDLKHSVFLEDESRELAKPNPSSLIRSI</sequence>
<evidence type="ECO:0000313" key="1">
    <source>
        <dbReference type="EMBL" id="KKL54404.1"/>
    </source>
</evidence>
<name>A0A0F9CYM5_9ZZZZ</name>
<comment type="caution">
    <text evidence="1">The sequence shown here is derived from an EMBL/GenBank/DDBJ whole genome shotgun (WGS) entry which is preliminary data.</text>
</comment>
<reference evidence="1" key="1">
    <citation type="journal article" date="2015" name="Nature">
        <title>Complex archaea that bridge the gap between prokaryotes and eukaryotes.</title>
        <authorList>
            <person name="Spang A."/>
            <person name="Saw J.H."/>
            <person name="Jorgensen S.L."/>
            <person name="Zaremba-Niedzwiedzka K."/>
            <person name="Martijn J."/>
            <person name="Lind A.E."/>
            <person name="van Eijk R."/>
            <person name="Schleper C."/>
            <person name="Guy L."/>
            <person name="Ettema T.J."/>
        </authorList>
    </citation>
    <scope>NUCLEOTIDE SEQUENCE</scope>
</reference>
<feature type="non-terminal residue" evidence="1">
    <location>
        <position position="35"/>
    </location>
</feature>
<protein>
    <submittedName>
        <fullName evidence="1">Uncharacterized protein</fullName>
    </submittedName>
</protein>